<comment type="similarity">
    <text evidence="2">Belongs to the glutaredoxin family. CC-type subfamily.</text>
</comment>
<feature type="region of interest" description="Disordered" evidence="5">
    <location>
        <begin position="133"/>
        <end position="160"/>
    </location>
</feature>
<gene>
    <name evidence="7" type="ORF">SADUNF_Sadunf14G0100400</name>
</gene>
<keyword evidence="8" id="KW-1185">Reference proteome</keyword>
<dbReference type="CDD" id="cd03419">
    <property type="entry name" value="GRX_GRXh_1_2_like"/>
    <property type="match status" value="2"/>
</dbReference>
<evidence type="ECO:0000313" key="8">
    <source>
        <dbReference type="Proteomes" id="UP000657918"/>
    </source>
</evidence>
<accession>A0A835MTU0</accession>
<dbReference type="InterPro" id="IPR011905">
    <property type="entry name" value="GlrX-like_pln_2"/>
</dbReference>
<comment type="caution">
    <text evidence="7">The sequence shown here is derived from an EMBL/GenBank/DDBJ whole genome shotgun (WGS) entry which is preliminary data.</text>
</comment>
<keyword evidence="3" id="KW-0963">Cytoplasm</keyword>
<dbReference type="GO" id="GO:0005737">
    <property type="term" value="C:cytoplasm"/>
    <property type="evidence" value="ECO:0007669"/>
    <property type="project" value="UniProtKB-SubCell"/>
</dbReference>
<dbReference type="SUPFAM" id="SSF52833">
    <property type="entry name" value="Thioredoxin-like"/>
    <property type="match status" value="2"/>
</dbReference>
<evidence type="ECO:0000313" key="7">
    <source>
        <dbReference type="EMBL" id="KAF9669368.1"/>
    </source>
</evidence>
<comment type="subcellular location">
    <subcellularLocation>
        <location evidence="1">Cytoplasm</location>
    </subcellularLocation>
</comment>
<dbReference type="PRINTS" id="PR00160">
    <property type="entry name" value="GLUTAREDOXIN"/>
</dbReference>
<dbReference type="EMBL" id="JADGMS010000014">
    <property type="protein sequence ID" value="KAF9669368.1"/>
    <property type="molecule type" value="Genomic_DNA"/>
</dbReference>
<dbReference type="Proteomes" id="UP000657918">
    <property type="component" value="Unassembled WGS sequence"/>
</dbReference>
<dbReference type="InterPro" id="IPR002109">
    <property type="entry name" value="Glutaredoxin"/>
</dbReference>
<protein>
    <recommendedName>
        <fullName evidence="6">Glutaredoxin domain-containing protein</fullName>
    </recommendedName>
</protein>
<dbReference type="InterPro" id="IPR014025">
    <property type="entry name" value="Glutaredoxin_subgr"/>
</dbReference>
<feature type="domain" description="Glutaredoxin" evidence="6">
    <location>
        <begin position="175"/>
        <end position="236"/>
    </location>
</feature>
<evidence type="ECO:0000256" key="2">
    <source>
        <dbReference type="ARBA" id="ARBA00007568"/>
    </source>
</evidence>
<proteinExistence type="inferred from homology"/>
<dbReference type="OrthoDB" id="418495at2759"/>
<evidence type="ECO:0000256" key="3">
    <source>
        <dbReference type="ARBA" id="ARBA00022490"/>
    </source>
</evidence>
<dbReference type="PANTHER" id="PTHR10168">
    <property type="entry name" value="GLUTAREDOXIN"/>
    <property type="match status" value="1"/>
</dbReference>
<dbReference type="Gene3D" id="3.40.30.10">
    <property type="entry name" value="Glutaredoxin"/>
    <property type="match status" value="2"/>
</dbReference>
<dbReference type="NCBIfam" id="TIGR02189">
    <property type="entry name" value="GlrX-like_plant"/>
    <property type="match status" value="2"/>
</dbReference>
<reference evidence="7 8" key="1">
    <citation type="submission" date="2020-10" db="EMBL/GenBank/DDBJ databases">
        <title>Plant Genome Project.</title>
        <authorList>
            <person name="Zhang R.-G."/>
        </authorList>
    </citation>
    <scope>NUCLEOTIDE SEQUENCE [LARGE SCALE GENOMIC DNA]</scope>
    <source>
        <strain evidence="7">FAFU-HL-1</strain>
        <tissue evidence="7">Leaf</tissue>
    </source>
</reference>
<keyword evidence="4" id="KW-0676">Redox-active center</keyword>
<evidence type="ECO:0000259" key="6">
    <source>
        <dbReference type="Pfam" id="PF00462"/>
    </source>
</evidence>
<evidence type="ECO:0000256" key="4">
    <source>
        <dbReference type="ARBA" id="ARBA00023284"/>
    </source>
</evidence>
<organism evidence="7 8">
    <name type="scientific">Salix dunnii</name>
    <dbReference type="NCBI Taxonomy" id="1413687"/>
    <lineage>
        <taxon>Eukaryota</taxon>
        <taxon>Viridiplantae</taxon>
        <taxon>Streptophyta</taxon>
        <taxon>Embryophyta</taxon>
        <taxon>Tracheophyta</taxon>
        <taxon>Spermatophyta</taxon>
        <taxon>Magnoliopsida</taxon>
        <taxon>eudicotyledons</taxon>
        <taxon>Gunneridae</taxon>
        <taxon>Pentapetalae</taxon>
        <taxon>rosids</taxon>
        <taxon>fabids</taxon>
        <taxon>Malpighiales</taxon>
        <taxon>Salicaceae</taxon>
        <taxon>Saliceae</taxon>
        <taxon>Salix</taxon>
    </lineage>
</organism>
<dbReference type="InterPro" id="IPR036249">
    <property type="entry name" value="Thioredoxin-like_sf"/>
</dbReference>
<sequence length="282" mass="31227">MDKVRDLASKNAAVIFTKSSCCMCHSIKTLFYELGASPAIHELDREVNGKEMEWALRGLGCNPTVPAVFIGGKWVGSAKDVLSLHLDGSLKQMLMEAKAIWCRLKIGMLFPCMQELEQNRASHGRGLDRIMQIGGRSTRNRGHRKPSQSQSFSKRTQRRSDNMDKVLGLASDQGVVIFIKSTCCLCYTVKILFQEIGVDPLVYEIDHDPEGREMEKALAKMGCSAPVPAVFIGGKLLGSTNEVMSLHLRQRWIGGEGEVEASSQRTSLYSSQLLLKSVFSKT</sequence>
<name>A0A835MTU0_9ROSI</name>
<evidence type="ECO:0000256" key="1">
    <source>
        <dbReference type="ARBA" id="ARBA00004496"/>
    </source>
</evidence>
<dbReference type="AlphaFoldDB" id="A0A835MTU0"/>
<dbReference type="PROSITE" id="PS51354">
    <property type="entry name" value="GLUTAREDOXIN_2"/>
    <property type="match status" value="2"/>
</dbReference>
<evidence type="ECO:0000256" key="5">
    <source>
        <dbReference type="SAM" id="MobiDB-lite"/>
    </source>
</evidence>
<feature type="domain" description="Glutaredoxin" evidence="6">
    <location>
        <begin position="14"/>
        <end position="75"/>
    </location>
</feature>
<dbReference type="Pfam" id="PF00462">
    <property type="entry name" value="Glutaredoxin"/>
    <property type="match status" value="2"/>
</dbReference>